<dbReference type="CDD" id="cd00118">
    <property type="entry name" value="LysM"/>
    <property type="match status" value="1"/>
</dbReference>
<dbReference type="PROSITE" id="PS51782">
    <property type="entry name" value="LYSM"/>
    <property type="match status" value="1"/>
</dbReference>
<dbReference type="SUPFAM" id="SSF56281">
    <property type="entry name" value="Metallo-hydrolase/oxidoreductase"/>
    <property type="match status" value="1"/>
</dbReference>
<feature type="region of interest" description="Disordered" evidence="1">
    <location>
        <begin position="62"/>
        <end position="94"/>
    </location>
</feature>
<keyword evidence="4" id="KW-1185">Reference proteome</keyword>
<feature type="region of interest" description="Disordered" evidence="1">
    <location>
        <begin position="170"/>
        <end position="203"/>
    </location>
</feature>
<keyword evidence="3" id="KW-0378">Hydrolase</keyword>
<name>A0A563EQQ1_9PSEU</name>
<dbReference type="InterPro" id="IPR006311">
    <property type="entry name" value="TAT_signal"/>
</dbReference>
<dbReference type="PROSITE" id="PS51318">
    <property type="entry name" value="TAT"/>
    <property type="match status" value="1"/>
</dbReference>
<dbReference type="Proteomes" id="UP000316639">
    <property type="component" value="Unassembled WGS sequence"/>
</dbReference>
<dbReference type="InterPro" id="IPR019546">
    <property type="entry name" value="TAT_signal_bac_arc"/>
</dbReference>
<accession>A0A563EQQ1</accession>
<dbReference type="InterPro" id="IPR018392">
    <property type="entry name" value="LysM"/>
</dbReference>
<dbReference type="GO" id="GO:0016787">
    <property type="term" value="F:hydrolase activity"/>
    <property type="evidence" value="ECO:0007669"/>
    <property type="project" value="UniProtKB-KW"/>
</dbReference>
<evidence type="ECO:0000313" key="4">
    <source>
        <dbReference type="Proteomes" id="UP000316639"/>
    </source>
</evidence>
<dbReference type="InterPro" id="IPR001279">
    <property type="entry name" value="Metallo-B-lactamas"/>
</dbReference>
<dbReference type="PANTHER" id="PTHR42951:SF4">
    <property type="entry name" value="ACYL-COENZYME A THIOESTERASE MBLAC2"/>
    <property type="match status" value="1"/>
</dbReference>
<dbReference type="Pfam" id="PF10518">
    <property type="entry name" value="TAT_signal"/>
    <property type="match status" value="1"/>
</dbReference>
<dbReference type="CDD" id="cd16276">
    <property type="entry name" value="metallo-hydrolase-like_MBL-fold"/>
    <property type="match status" value="1"/>
</dbReference>
<dbReference type="InterPro" id="IPR036866">
    <property type="entry name" value="RibonucZ/Hydroxyglut_hydro"/>
</dbReference>
<reference evidence="3 4" key="1">
    <citation type="submission" date="2019-07" db="EMBL/GenBank/DDBJ databases">
        <title>Lentzea xizangensis sp. nov., isolated from Qinghai-Tibetan Plateau Soils.</title>
        <authorList>
            <person name="Huang J."/>
        </authorList>
    </citation>
    <scope>NUCLEOTIDE SEQUENCE [LARGE SCALE GENOMIC DNA]</scope>
    <source>
        <strain evidence="3 4">FXJ1.1311</strain>
    </source>
</reference>
<dbReference type="Gene3D" id="3.60.15.10">
    <property type="entry name" value="Ribonuclease Z/Hydroxyacylglutathione hydrolase-like"/>
    <property type="match status" value="1"/>
</dbReference>
<dbReference type="Pfam" id="PF00753">
    <property type="entry name" value="Lactamase_B"/>
    <property type="match status" value="1"/>
</dbReference>
<evidence type="ECO:0000313" key="3">
    <source>
        <dbReference type="EMBL" id="TWP49980.1"/>
    </source>
</evidence>
<evidence type="ECO:0000256" key="1">
    <source>
        <dbReference type="SAM" id="MobiDB-lite"/>
    </source>
</evidence>
<dbReference type="InterPro" id="IPR036779">
    <property type="entry name" value="LysM_dom_sf"/>
</dbReference>
<dbReference type="InterPro" id="IPR050855">
    <property type="entry name" value="NDM-1-like"/>
</dbReference>
<organism evidence="3 4">
    <name type="scientific">Lentzea tibetensis</name>
    <dbReference type="NCBI Taxonomy" id="2591470"/>
    <lineage>
        <taxon>Bacteria</taxon>
        <taxon>Bacillati</taxon>
        <taxon>Actinomycetota</taxon>
        <taxon>Actinomycetes</taxon>
        <taxon>Pseudonocardiales</taxon>
        <taxon>Pseudonocardiaceae</taxon>
        <taxon>Lentzea</taxon>
    </lineage>
</organism>
<dbReference type="SMART" id="SM00849">
    <property type="entry name" value="Lactamase_B"/>
    <property type="match status" value="1"/>
</dbReference>
<feature type="domain" description="LysM" evidence="2">
    <location>
        <begin position="137"/>
        <end position="184"/>
    </location>
</feature>
<dbReference type="OrthoDB" id="5240502at2"/>
<dbReference type="Pfam" id="PF01476">
    <property type="entry name" value="LysM"/>
    <property type="match status" value="1"/>
</dbReference>
<dbReference type="AlphaFoldDB" id="A0A563EQQ1"/>
<dbReference type="PANTHER" id="PTHR42951">
    <property type="entry name" value="METALLO-BETA-LACTAMASE DOMAIN-CONTAINING"/>
    <property type="match status" value="1"/>
</dbReference>
<comment type="caution">
    <text evidence="3">The sequence shown here is derived from an EMBL/GenBank/DDBJ whole genome shotgun (WGS) entry which is preliminary data.</text>
</comment>
<evidence type="ECO:0000259" key="2">
    <source>
        <dbReference type="PROSITE" id="PS51782"/>
    </source>
</evidence>
<dbReference type="Gene3D" id="3.10.350.10">
    <property type="entry name" value="LysM domain"/>
    <property type="match status" value="1"/>
</dbReference>
<dbReference type="EMBL" id="VOBR01000014">
    <property type="protein sequence ID" value="TWP49980.1"/>
    <property type="molecule type" value="Genomic_DNA"/>
</dbReference>
<protein>
    <submittedName>
        <fullName evidence="3">MBL fold metallo-hydrolase</fullName>
    </submittedName>
</protein>
<sequence length="496" mass="53066">MTRPLHHRYRTVQAASTTKKPVRTIRSNRWVSTCASARECKTSESALTGPRINLLDDRHLTRTAEPGSGVSAEPVHKPPRARGRPPVCDTCPSEKPTRRSLIKWSAAAAAAAAAVPLAGTAQAAGLSIATGAKRGAAFYVAQAGDTLKTIAGRFLGNVDRWKELLAANPGLHGRDPRAGQKVTLPESPAGPNTRTFAPIPADSKPTPFGPEGYRLTRFGDRGYGVQVGPGQSAFVVTDTGVVVLDAPSSHAAVLPKVIASVTDKPVTHFVYSHSHSDHVGAANLFANAVLIGHADTASTLRAAKDPARPVPTVTFTDQHVLDVGGQRLVLSYPGPNHESGNIIIHAPQQRFAMMVDVAVPGWAPFRAFGSADSVPGVLRAHNELMKLDIEHFVGGHMHRYGGKQDIAVSREFVFDMWNETTKAIAATPIAPFFGQVEAGNTWAAVELWYDAIAVKAEDPIIRKWTGRLGAVDVWLRENLKTMAVSARVDQPKDLGV</sequence>
<proteinExistence type="predicted"/>
<dbReference type="SMART" id="SM00257">
    <property type="entry name" value="LysM"/>
    <property type="match status" value="1"/>
</dbReference>
<gene>
    <name evidence="3" type="ORF">FKR81_22380</name>
</gene>